<dbReference type="AlphaFoldDB" id="A0A8T0SZF9"/>
<feature type="compositionally biased region" description="Basic and acidic residues" evidence="1">
    <location>
        <begin position="123"/>
        <end position="135"/>
    </location>
</feature>
<feature type="region of interest" description="Disordered" evidence="1">
    <location>
        <begin position="39"/>
        <end position="167"/>
    </location>
</feature>
<dbReference type="EMBL" id="CM029044">
    <property type="protein sequence ID" value="KAG2604201.1"/>
    <property type="molecule type" value="Genomic_DNA"/>
</dbReference>
<proteinExistence type="predicted"/>
<comment type="caution">
    <text evidence="2">The sequence shown here is derived from an EMBL/GenBank/DDBJ whole genome shotgun (WGS) entry which is preliminary data.</text>
</comment>
<accession>A0A8T0SZF9</accession>
<feature type="compositionally biased region" description="Basic residues" evidence="1">
    <location>
        <begin position="78"/>
        <end position="97"/>
    </location>
</feature>
<name>A0A8T0SZF9_PANVG</name>
<feature type="compositionally biased region" description="Basic and acidic residues" evidence="1">
    <location>
        <begin position="144"/>
        <end position="158"/>
    </location>
</feature>
<feature type="compositionally biased region" description="Basic and acidic residues" evidence="1">
    <location>
        <begin position="52"/>
        <end position="61"/>
    </location>
</feature>
<reference evidence="2" key="1">
    <citation type="submission" date="2020-05" db="EMBL/GenBank/DDBJ databases">
        <title>WGS assembly of Panicum virgatum.</title>
        <authorList>
            <person name="Lovell J.T."/>
            <person name="Jenkins J."/>
            <person name="Shu S."/>
            <person name="Juenger T.E."/>
            <person name="Schmutz J."/>
        </authorList>
    </citation>
    <scope>NUCLEOTIDE SEQUENCE</scope>
    <source>
        <strain evidence="2">AP13</strain>
    </source>
</reference>
<evidence type="ECO:0000313" key="3">
    <source>
        <dbReference type="Proteomes" id="UP000823388"/>
    </source>
</evidence>
<gene>
    <name evidence="2" type="ORF">PVAP13_4NG054130</name>
</gene>
<organism evidence="2 3">
    <name type="scientific">Panicum virgatum</name>
    <name type="common">Blackwell switchgrass</name>
    <dbReference type="NCBI Taxonomy" id="38727"/>
    <lineage>
        <taxon>Eukaryota</taxon>
        <taxon>Viridiplantae</taxon>
        <taxon>Streptophyta</taxon>
        <taxon>Embryophyta</taxon>
        <taxon>Tracheophyta</taxon>
        <taxon>Spermatophyta</taxon>
        <taxon>Magnoliopsida</taxon>
        <taxon>Liliopsida</taxon>
        <taxon>Poales</taxon>
        <taxon>Poaceae</taxon>
        <taxon>PACMAD clade</taxon>
        <taxon>Panicoideae</taxon>
        <taxon>Panicodae</taxon>
        <taxon>Paniceae</taxon>
        <taxon>Panicinae</taxon>
        <taxon>Panicum</taxon>
        <taxon>Panicum sect. Hiantes</taxon>
    </lineage>
</organism>
<protein>
    <submittedName>
        <fullName evidence="2">Uncharacterized protein</fullName>
    </submittedName>
</protein>
<dbReference type="Proteomes" id="UP000823388">
    <property type="component" value="Chromosome 4N"/>
</dbReference>
<evidence type="ECO:0000256" key="1">
    <source>
        <dbReference type="SAM" id="MobiDB-lite"/>
    </source>
</evidence>
<evidence type="ECO:0000313" key="2">
    <source>
        <dbReference type="EMBL" id="KAG2604201.1"/>
    </source>
</evidence>
<sequence length="191" mass="21155">MPGEGSVSEATMIHVAVSAASGTNLEVVNRHVLRREPCHRCLRPTTSSAQTRGHESLEPTRRGRRRHRPNGGTDDRRHHQRHPGREHRREQRRPRPHRGPDDAPAPAPAGPALELAEAEEEQQERGVGGKHEGHGARAALGAADGERRVARQHGEAGNRRRRRPPPVVHGLVSSVRRGTRVLETLNTRTQV</sequence>
<keyword evidence="3" id="KW-1185">Reference proteome</keyword>